<dbReference type="Pfam" id="PF00850">
    <property type="entry name" value="Hist_deacetyl"/>
    <property type="match status" value="1"/>
</dbReference>
<evidence type="ECO:0000313" key="6">
    <source>
        <dbReference type="EMBL" id="ANI92318.1"/>
    </source>
</evidence>
<sequence>MARGQGDSLPASVVWSPELLKYKHSQDHPMSPHRLALTMSLATSLGVLDGVEILAPGEATEQDLLRIHAIRYVDAVKSASTMEPGEHSGLPHGLGTADNPTFPHMHEASAAIAGSTLTAAREVASGRMKRAISVAGGMHHAMRNAAAGFCVYNDCAIAIHWLLEQGLKKIAYVDVDVHHGDGVQAAFYDDPRVMTVSLHQHPATLWPMTGWSSEIGDGASEGTVVNLPLLPGTTDSQWMRGFHAIVPGALRAFEPEIIVLQGGCDSHREDMIADLSLTVDGHRASYREVRALADELCDGKIIAVGGGGYELTRVVPRSWTHLIATMLDRDVPTDTEIPTQWRDLAAEVAPPSKVPTTMGDGGDTSFSRWELGPGAAVAMADDRSMARLDQAILDTRRAAFPPLGLDPDDPRD</sequence>
<dbReference type="STRING" id="499555.BJL86_1541"/>
<dbReference type="Proteomes" id="UP000186104">
    <property type="component" value="Chromosome"/>
</dbReference>
<comment type="pathway">
    <text evidence="1">Ketone degradation; acetoin degradation.</text>
</comment>
<dbReference type="InterPro" id="IPR037138">
    <property type="entry name" value="His_deacetylse_dom_sf"/>
</dbReference>
<feature type="domain" description="Histone deacetylase" evidence="5">
    <location>
        <begin position="28"/>
        <end position="325"/>
    </location>
</feature>
<dbReference type="CDD" id="cd09994">
    <property type="entry name" value="HDAC_AcuC_like"/>
    <property type="match status" value="1"/>
</dbReference>
<dbReference type="PRINTS" id="PR01272">
    <property type="entry name" value="ACUCPROTEIN"/>
</dbReference>
<dbReference type="KEGG" id="dtm:BJL86_1541"/>
<dbReference type="InterPro" id="IPR003085">
    <property type="entry name" value="AcuC"/>
</dbReference>
<dbReference type="PANTHER" id="PTHR10625">
    <property type="entry name" value="HISTONE DEACETYLASE HDAC1-RELATED"/>
    <property type="match status" value="1"/>
</dbReference>
<dbReference type="RefSeq" id="WP_231887105.1">
    <property type="nucleotide sequence ID" value="NZ_LMTB01000009.1"/>
</dbReference>
<dbReference type="PRINTS" id="PR01270">
    <property type="entry name" value="HDASUPER"/>
</dbReference>
<evidence type="ECO:0000256" key="1">
    <source>
        <dbReference type="ARBA" id="ARBA00005101"/>
    </source>
</evidence>
<evidence type="ECO:0000256" key="3">
    <source>
        <dbReference type="ARBA" id="ARBA00020218"/>
    </source>
</evidence>
<dbReference type="PANTHER" id="PTHR10625:SF10">
    <property type="entry name" value="HISTONE DEACETYLASE HDAC1"/>
    <property type="match status" value="1"/>
</dbReference>
<evidence type="ECO:0000256" key="4">
    <source>
        <dbReference type="ARBA" id="ARBA00022627"/>
    </source>
</evidence>
<gene>
    <name evidence="6" type="ORF">BJL86_1541</name>
</gene>
<dbReference type="Gene3D" id="3.40.800.20">
    <property type="entry name" value="Histone deacetylase domain"/>
    <property type="match status" value="1"/>
</dbReference>
<dbReference type="GO" id="GO:0045150">
    <property type="term" value="P:acetoin catabolic process"/>
    <property type="evidence" value="ECO:0007669"/>
    <property type="project" value="UniProtKB-UniPathway"/>
</dbReference>
<dbReference type="GO" id="GO:0040029">
    <property type="term" value="P:epigenetic regulation of gene expression"/>
    <property type="evidence" value="ECO:0007669"/>
    <property type="project" value="TreeGrafter"/>
</dbReference>
<dbReference type="GO" id="GO:0004407">
    <property type="term" value="F:histone deacetylase activity"/>
    <property type="evidence" value="ECO:0007669"/>
    <property type="project" value="TreeGrafter"/>
</dbReference>
<dbReference type="InterPro" id="IPR023696">
    <property type="entry name" value="Ureohydrolase_dom_sf"/>
</dbReference>
<keyword evidence="7" id="KW-1185">Reference proteome</keyword>
<reference evidence="6 7" key="1">
    <citation type="submission" date="2016-06" db="EMBL/GenBank/DDBJ databases">
        <title>Complete genome sequence of a saline-alkali tolerant type strain Dietzia timorensis ID05-A0528T.</title>
        <authorList>
            <person name="Wu X."/>
        </authorList>
    </citation>
    <scope>NUCLEOTIDE SEQUENCE [LARGE SCALE GENOMIC DNA]</scope>
    <source>
        <strain evidence="6 7">ID05-A0528</strain>
    </source>
</reference>
<evidence type="ECO:0000259" key="5">
    <source>
        <dbReference type="Pfam" id="PF00850"/>
    </source>
</evidence>
<organism evidence="6 7">
    <name type="scientific">Dietzia timorensis</name>
    <dbReference type="NCBI Taxonomy" id="499555"/>
    <lineage>
        <taxon>Bacteria</taxon>
        <taxon>Bacillati</taxon>
        <taxon>Actinomycetota</taxon>
        <taxon>Actinomycetes</taxon>
        <taxon>Mycobacteriales</taxon>
        <taxon>Dietziaceae</taxon>
        <taxon>Dietzia</taxon>
    </lineage>
</organism>
<keyword evidence="4" id="KW-0006">Acetoin catabolism</keyword>
<dbReference type="InterPro" id="IPR000286">
    <property type="entry name" value="HDACs"/>
</dbReference>
<dbReference type="SUPFAM" id="SSF52768">
    <property type="entry name" value="Arginase/deacetylase"/>
    <property type="match status" value="1"/>
</dbReference>
<dbReference type="EMBL" id="CP015961">
    <property type="protein sequence ID" value="ANI92318.1"/>
    <property type="molecule type" value="Genomic_DNA"/>
</dbReference>
<dbReference type="UniPathway" id="UPA00040"/>
<protein>
    <recommendedName>
        <fullName evidence="3">Acetoin utilization protein AcuC</fullName>
    </recommendedName>
</protein>
<proteinExistence type="inferred from homology"/>
<dbReference type="InterPro" id="IPR023801">
    <property type="entry name" value="His_deacetylse_dom"/>
</dbReference>
<dbReference type="AlphaFoldDB" id="A0A173LLC7"/>
<evidence type="ECO:0000256" key="2">
    <source>
        <dbReference type="ARBA" id="ARBA00005947"/>
    </source>
</evidence>
<accession>A0A173LLC7</accession>
<comment type="similarity">
    <text evidence="2">Belongs to the histone deacetylase family.</text>
</comment>
<name>A0A173LLC7_9ACTN</name>
<evidence type="ECO:0000313" key="7">
    <source>
        <dbReference type="Proteomes" id="UP000186104"/>
    </source>
</evidence>